<evidence type="ECO:0000256" key="1">
    <source>
        <dbReference type="SAM" id="MobiDB-lite"/>
    </source>
</evidence>
<reference evidence="3 4" key="1">
    <citation type="submission" date="2019-09" db="EMBL/GenBank/DDBJ databases">
        <title>Bacillus ochoae sp. nov., Paenibacillus whitsoniae sp. nov., Paenibacillus spiritus sp. nov. Isolated from the Mars Exploration Rover during spacecraft assembly.</title>
        <authorList>
            <person name="Seuylemezian A."/>
            <person name="Vaishampayan P."/>
        </authorList>
    </citation>
    <scope>NUCLEOTIDE SEQUENCE [LARGE SCALE GENOMIC DNA]</scope>
    <source>
        <strain evidence="3 4">MER_111</strain>
    </source>
</reference>
<dbReference type="Proteomes" id="UP000367750">
    <property type="component" value="Unassembled WGS sequence"/>
</dbReference>
<feature type="region of interest" description="Disordered" evidence="1">
    <location>
        <begin position="110"/>
        <end position="132"/>
    </location>
</feature>
<dbReference type="RefSeq" id="WP_150457974.1">
    <property type="nucleotide sequence ID" value="NZ_VYKK01000012.1"/>
</dbReference>
<keyword evidence="2" id="KW-0472">Membrane</keyword>
<comment type="caution">
    <text evidence="3">The sequence shown here is derived from an EMBL/GenBank/DDBJ whole genome shotgun (WGS) entry which is preliminary data.</text>
</comment>
<feature type="transmembrane region" description="Helical" evidence="2">
    <location>
        <begin position="9"/>
        <end position="32"/>
    </location>
</feature>
<keyword evidence="2" id="KW-0812">Transmembrane</keyword>
<sequence>MNHKSYSRLILQCITGLLAIVLFGLFVCPGLYRYDELEQKYPVRINRITGTTHVLVQGQWIKSEAKNAAYFTGLQQNSNETDYTITQMSSMLQQQLDLFRQQLEQDLRNVYPTPSPSFYSTEYPPLNGKTGN</sequence>
<dbReference type="AlphaFoldDB" id="A0A5J5GA99"/>
<accession>A0A5J5GA99</accession>
<name>A0A5J5GA99_9BACL</name>
<keyword evidence="4" id="KW-1185">Reference proteome</keyword>
<gene>
    <name evidence="3" type="ORF">F4V43_09310</name>
</gene>
<dbReference type="EMBL" id="VYKK01000012">
    <property type="protein sequence ID" value="KAA9004823.1"/>
    <property type="molecule type" value="Genomic_DNA"/>
</dbReference>
<organism evidence="3 4">
    <name type="scientific">Paenibacillus spiritus</name>
    <dbReference type="NCBI Taxonomy" id="2496557"/>
    <lineage>
        <taxon>Bacteria</taxon>
        <taxon>Bacillati</taxon>
        <taxon>Bacillota</taxon>
        <taxon>Bacilli</taxon>
        <taxon>Bacillales</taxon>
        <taxon>Paenibacillaceae</taxon>
        <taxon>Paenibacillus</taxon>
    </lineage>
</organism>
<keyword evidence="2" id="KW-1133">Transmembrane helix</keyword>
<evidence type="ECO:0000313" key="3">
    <source>
        <dbReference type="EMBL" id="KAA9004823.1"/>
    </source>
</evidence>
<evidence type="ECO:0000313" key="4">
    <source>
        <dbReference type="Proteomes" id="UP000367750"/>
    </source>
</evidence>
<dbReference type="OrthoDB" id="2624361at2"/>
<proteinExistence type="predicted"/>
<evidence type="ECO:0000256" key="2">
    <source>
        <dbReference type="SAM" id="Phobius"/>
    </source>
</evidence>
<protein>
    <submittedName>
        <fullName evidence="3">Uncharacterized protein</fullName>
    </submittedName>
</protein>